<comment type="caution">
    <text evidence="2">The sequence shown here is derived from an EMBL/GenBank/DDBJ whole genome shotgun (WGS) entry which is preliminary data.</text>
</comment>
<dbReference type="RefSeq" id="WP_191761512.1">
    <property type="nucleotide sequence ID" value="NZ_VJXY01000061.1"/>
</dbReference>
<dbReference type="SUPFAM" id="SSF143011">
    <property type="entry name" value="RelE-like"/>
    <property type="match status" value="1"/>
</dbReference>
<dbReference type="Gene3D" id="3.30.2310.20">
    <property type="entry name" value="RelE-like"/>
    <property type="match status" value="1"/>
</dbReference>
<dbReference type="InterPro" id="IPR007712">
    <property type="entry name" value="RelE/ParE_toxin"/>
</dbReference>
<evidence type="ECO:0000313" key="2">
    <source>
        <dbReference type="EMBL" id="MBD6620299.1"/>
    </source>
</evidence>
<dbReference type="Proteomes" id="UP001165986">
    <property type="component" value="Unassembled WGS sequence"/>
</dbReference>
<protein>
    <submittedName>
        <fullName evidence="2">Type II toxin-antitoxin system mRNA interferase toxin, RelE/StbE family</fullName>
    </submittedName>
</protein>
<keyword evidence="3" id="KW-1185">Reference proteome</keyword>
<reference evidence="2" key="1">
    <citation type="submission" date="2019-07" db="EMBL/GenBank/DDBJ databases">
        <title>Toxilogical consequences of a new and cryptic species of cyanobacteria (Komarekiella delphini-convector) recovered from the epidermis of a bottlenose dolphin and 1500 ft. in the air.</title>
        <authorList>
            <person name="Brown A.O."/>
            <person name="Dvorak P."/>
            <person name="Villanueva C.D."/>
            <person name="Foss A.J."/>
            <person name="Garvey A.D."/>
            <person name="Gibson Q.A."/>
            <person name="Johansen J.R."/>
            <person name="Casamatta D.A."/>
        </authorList>
    </citation>
    <scope>NUCLEOTIDE SEQUENCE</scope>
    <source>
        <strain evidence="2">SJRDD-AB1</strain>
    </source>
</reference>
<dbReference type="NCBIfam" id="TIGR02385">
    <property type="entry name" value="RelE_StbE"/>
    <property type="match status" value="1"/>
</dbReference>
<name>A0AA40T3J2_9NOST</name>
<dbReference type="InterPro" id="IPR035093">
    <property type="entry name" value="RelE/ParE_toxin_dom_sf"/>
</dbReference>
<proteinExistence type="predicted"/>
<gene>
    <name evidence="2" type="ORF">FNW02_32085</name>
</gene>
<sequence length="94" mass="11206">MKTLIWDNSFKRAFKRMVRKNPRLEGKIFEILELLEADPFTVSLKPYKLKGELEGLWACWVEYDCRIVYTFDVNNDTNEEMIVIIDIGTHDEVY</sequence>
<evidence type="ECO:0000256" key="1">
    <source>
        <dbReference type="ARBA" id="ARBA00022649"/>
    </source>
</evidence>
<evidence type="ECO:0000313" key="3">
    <source>
        <dbReference type="Proteomes" id="UP001165986"/>
    </source>
</evidence>
<dbReference type="EMBL" id="VJXY01000061">
    <property type="protein sequence ID" value="MBD6620299.1"/>
    <property type="molecule type" value="Genomic_DNA"/>
</dbReference>
<accession>A0AA40T3J2</accession>
<keyword evidence="1" id="KW-1277">Toxin-antitoxin system</keyword>
<dbReference type="AlphaFoldDB" id="A0AA40T3J2"/>
<organism evidence="2 3">
    <name type="scientific">Komarekiella delphini-convector SJRDD-AB1</name>
    <dbReference type="NCBI Taxonomy" id="2593771"/>
    <lineage>
        <taxon>Bacteria</taxon>
        <taxon>Bacillati</taxon>
        <taxon>Cyanobacteriota</taxon>
        <taxon>Cyanophyceae</taxon>
        <taxon>Nostocales</taxon>
        <taxon>Nostocaceae</taxon>
        <taxon>Komarekiella</taxon>
        <taxon>Komarekiella delphini-convector</taxon>
    </lineage>
</organism>
<dbReference type="InterPro" id="IPR004386">
    <property type="entry name" value="Toxin_YafQ-like"/>
</dbReference>
<dbReference type="Pfam" id="PF15738">
    <property type="entry name" value="YafQ_toxin"/>
    <property type="match status" value="1"/>
</dbReference>